<dbReference type="EMBL" id="JAKLTR010000005">
    <property type="protein sequence ID" value="MCG2614528.1"/>
    <property type="molecule type" value="Genomic_DNA"/>
</dbReference>
<keyword evidence="3" id="KW-1185">Reference proteome</keyword>
<reference evidence="2" key="1">
    <citation type="submission" date="2022-01" db="EMBL/GenBank/DDBJ databases">
        <authorList>
            <person name="Jo J.-H."/>
            <person name="Im W.-T."/>
        </authorList>
    </citation>
    <scope>NUCLEOTIDE SEQUENCE</scope>
    <source>
        <strain evidence="2">NA20</strain>
    </source>
</reference>
<keyword evidence="1" id="KW-1133">Transmembrane helix</keyword>
<organism evidence="2 3">
    <name type="scientific">Terrimonas ginsenosidimutans</name>
    <dbReference type="NCBI Taxonomy" id="2908004"/>
    <lineage>
        <taxon>Bacteria</taxon>
        <taxon>Pseudomonadati</taxon>
        <taxon>Bacteroidota</taxon>
        <taxon>Chitinophagia</taxon>
        <taxon>Chitinophagales</taxon>
        <taxon>Chitinophagaceae</taxon>
        <taxon>Terrimonas</taxon>
    </lineage>
</organism>
<accession>A0ABS9KQC6</accession>
<feature type="transmembrane region" description="Helical" evidence="1">
    <location>
        <begin position="95"/>
        <end position="113"/>
    </location>
</feature>
<feature type="transmembrane region" description="Helical" evidence="1">
    <location>
        <begin position="173"/>
        <end position="190"/>
    </location>
</feature>
<sequence length="226" mass="25237">MEDKKISEQESLLLIQEMIGKAKSHFHESGGSSILWGSVIGTCGLVSYFQEEFRFSIGFDIWILTLVAILPGIWINIRASKRRSVKTYAQSATDVVWNVFGISIVCLVLYGNIVPSASQHLFSSDNIELLQRNTLTGEIKNYRPSALSLSSIFLIIYAFPTLATGWITGFKPMTIGSIICYAFFVMSLFTPFKYDMLLSGFAGIGNWLIPGLILNSRYRKVKSAHV</sequence>
<feature type="transmembrane region" description="Helical" evidence="1">
    <location>
        <begin position="146"/>
        <end position="166"/>
    </location>
</feature>
<protein>
    <submittedName>
        <fullName evidence="2">Uncharacterized protein</fullName>
    </submittedName>
</protein>
<feature type="transmembrane region" description="Helical" evidence="1">
    <location>
        <begin position="196"/>
        <end position="214"/>
    </location>
</feature>
<comment type="caution">
    <text evidence="2">The sequence shown here is derived from an EMBL/GenBank/DDBJ whole genome shotgun (WGS) entry which is preliminary data.</text>
</comment>
<evidence type="ECO:0000256" key="1">
    <source>
        <dbReference type="SAM" id="Phobius"/>
    </source>
</evidence>
<evidence type="ECO:0000313" key="2">
    <source>
        <dbReference type="EMBL" id="MCG2614528.1"/>
    </source>
</evidence>
<proteinExistence type="predicted"/>
<name>A0ABS9KQC6_9BACT</name>
<dbReference type="RefSeq" id="WP_237871028.1">
    <property type="nucleotide sequence ID" value="NZ_JAKLTR010000005.1"/>
</dbReference>
<feature type="transmembrane region" description="Helical" evidence="1">
    <location>
        <begin position="55"/>
        <end position="75"/>
    </location>
</feature>
<evidence type="ECO:0000313" key="3">
    <source>
        <dbReference type="Proteomes" id="UP001165367"/>
    </source>
</evidence>
<keyword evidence="1" id="KW-0812">Transmembrane</keyword>
<feature type="transmembrane region" description="Helical" evidence="1">
    <location>
        <begin position="31"/>
        <end position="49"/>
    </location>
</feature>
<dbReference type="Proteomes" id="UP001165367">
    <property type="component" value="Unassembled WGS sequence"/>
</dbReference>
<gene>
    <name evidence="2" type="ORF">LZZ85_09560</name>
</gene>
<keyword evidence="1" id="KW-0472">Membrane</keyword>